<evidence type="ECO:0000313" key="3">
    <source>
        <dbReference type="EMBL" id="MFC1854088.1"/>
    </source>
</evidence>
<gene>
    <name evidence="3" type="ORF">ACFL27_28225</name>
</gene>
<evidence type="ECO:0000259" key="1">
    <source>
        <dbReference type="Pfam" id="PF04986"/>
    </source>
</evidence>
<dbReference type="Pfam" id="PF04986">
    <property type="entry name" value="Y2_Tnp"/>
    <property type="match status" value="1"/>
</dbReference>
<reference evidence="3 4" key="1">
    <citation type="submission" date="2024-09" db="EMBL/GenBank/DDBJ databases">
        <title>Laminarin stimulates single cell rates of sulfate reduction while oxygen inhibits transcriptomic activity in coastal marine sediment.</title>
        <authorList>
            <person name="Lindsay M."/>
            <person name="Orcutt B."/>
            <person name="Emerson D."/>
            <person name="Stepanauskas R."/>
            <person name="D'Angelo T."/>
        </authorList>
    </citation>
    <scope>NUCLEOTIDE SEQUENCE [LARGE SCALE GENOMIC DNA]</scope>
    <source>
        <strain evidence="3">SAG AM-311-K15</strain>
    </source>
</reference>
<name>A0ABV6Z6M7_UNCC1</name>
<dbReference type="InterPro" id="IPR007069">
    <property type="entry name" value="Transposase_32"/>
</dbReference>
<organism evidence="3 4">
    <name type="scientific">candidate division CSSED10-310 bacterium</name>
    <dbReference type="NCBI Taxonomy" id="2855610"/>
    <lineage>
        <taxon>Bacteria</taxon>
        <taxon>Bacteria division CSSED10-310</taxon>
    </lineage>
</organism>
<feature type="domain" description="Transposase IS801/IS1294" evidence="1">
    <location>
        <begin position="140"/>
        <end position="292"/>
    </location>
</feature>
<feature type="non-terminal residue" evidence="3">
    <location>
        <position position="292"/>
    </location>
</feature>
<evidence type="ECO:0000313" key="4">
    <source>
        <dbReference type="Proteomes" id="UP001594351"/>
    </source>
</evidence>
<protein>
    <submittedName>
        <fullName evidence="3">Transposase</fullName>
    </submittedName>
</protein>
<dbReference type="Pfam" id="PF14319">
    <property type="entry name" value="Zn_Tnp_IS91"/>
    <property type="match status" value="1"/>
</dbReference>
<sequence length="292" mass="34096">MLELADIFRLYGPQYRALYQDRMLPSHKRAMSDIEHCRTEVMGGHVFVCTDCAVLRYSYHSCKNRNCPKCRNEESEQWLEKQRQLLLPVRYFLVSFTIPKQLRDLTRSHQKIVYPLLFKTSAAALQKLALDPHFLGGYIGMVGVLHTWARNLSYHPHVHYIVPAGGINDDGTLWLPARYKNYLVPAEALSVIFRAKFRDEMKKQGLKKLVDEDIWNRPWVVHSEPVGNGEHALEYLAPYVYRVALTNKQLCSLKDDKVTFRYRDSKKKKWRYVTIGALKFISLFLQHVLPKG</sequence>
<dbReference type="PANTHER" id="PTHR37023">
    <property type="entry name" value="TRANSPOSASE"/>
    <property type="match status" value="1"/>
</dbReference>
<dbReference type="Proteomes" id="UP001594351">
    <property type="component" value="Unassembled WGS sequence"/>
</dbReference>
<dbReference type="InterPro" id="IPR026889">
    <property type="entry name" value="Zn_Tnp"/>
</dbReference>
<feature type="domain" description="Transposase zinc-binding" evidence="2">
    <location>
        <begin position="7"/>
        <end position="98"/>
    </location>
</feature>
<keyword evidence="4" id="KW-1185">Reference proteome</keyword>
<dbReference type="EMBL" id="JBHPBY010000714">
    <property type="protein sequence ID" value="MFC1854088.1"/>
    <property type="molecule type" value="Genomic_DNA"/>
</dbReference>
<comment type="caution">
    <text evidence="3">The sequence shown here is derived from an EMBL/GenBank/DDBJ whole genome shotgun (WGS) entry which is preliminary data.</text>
</comment>
<evidence type="ECO:0000259" key="2">
    <source>
        <dbReference type="Pfam" id="PF14319"/>
    </source>
</evidence>
<proteinExistence type="predicted"/>
<dbReference type="PANTHER" id="PTHR37023:SF1">
    <property type="entry name" value="ISSOD25 TRANSPOSASE TNPA_ISSOD25"/>
    <property type="match status" value="1"/>
</dbReference>
<accession>A0ABV6Z6M7</accession>